<dbReference type="InterPro" id="IPR050339">
    <property type="entry name" value="CC_SR_Kinase"/>
</dbReference>
<evidence type="ECO:0000256" key="3">
    <source>
        <dbReference type="ARBA" id="ARBA00022553"/>
    </source>
</evidence>
<feature type="compositionally biased region" description="Basic and acidic residues" evidence="11">
    <location>
        <begin position="68"/>
        <end position="79"/>
    </location>
</feature>
<dbReference type="PANTHER" id="PTHR11042:SF166">
    <property type="entry name" value="EUKARYOTIC TRANSLATION INITIATION FACTOR 2-ALPHA KINASE 3"/>
    <property type="match status" value="1"/>
</dbReference>
<evidence type="ECO:0000259" key="13">
    <source>
        <dbReference type="PROSITE" id="PS50011"/>
    </source>
</evidence>
<dbReference type="PROSITE" id="PS50011">
    <property type="entry name" value="PROTEIN_KINASE_DOM"/>
    <property type="match status" value="1"/>
</dbReference>
<dbReference type="GeneID" id="102197412"/>
<sequence>MLWCLFFFFLSFFTLCTLLSCFVKDMLYPEEKGSGSSPSDMSADSVIFRDSCGASSEPVAQTCNSSKNSKDMLYPEEKGSGSSPSDMSADSVIFRDSCGASSEPVAQTCNSSKNSKDMLCPEEKSSGSSPSDMSADSEIFSHSQFDYVEKLGKGAFGRVVKVKHKLVEKYYAVKIIRWNEKALREAMALSDLEHPNIIRYFSCWTEDSGYQLDSTDESCSTQSSTGSPKKCLYIQMELCDTKTLLDWIEDWYTKKSNSKRREESLTIAQQMVSGIEYIHSKKLIHRDLKPANILFGQDTKVKIGDFGLVTAENDDDDKSPIKRTEEKGTPSYMAPEQKGKNYDRKVDIFALGLIYFELLWKISSCYEKFKTWENIRKQELPQEFPSTFIWEYITIRSMLSMNPEDRPEASKVITDLEECAKRINAEEIARRGRATV</sequence>
<dbReference type="Pfam" id="PF00069">
    <property type="entry name" value="Pkinase"/>
    <property type="match status" value="1"/>
</dbReference>
<dbReference type="GO" id="GO:0004694">
    <property type="term" value="F:eukaryotic translation initiation factor 2alpha kinase activity"/>
    <property type="evidence" value="ECO:0007669"/>
    <property type="project" value="TreeGrafter"/>
</dbReference>
<evidence type="ECO:0000313" key="15">
    <source>
        <dbReference type="RefSeq" id="XP_005742508.1"/>
    </source>
</evidence>
<dbReference type="Proteomes" id="UP000695023">
    <property type="component" value="Unplaced"/>
</dbReference>
<dbReference type="PROSITE" id="PS00107">
    <property type="entry name" value="PROTEIN_KINASE_ATP"/>
    <property type="match status" value="1"/>
</dbReference>
<feature type="domain" description="Protein kinase" evidence="13">
    <location>
        <begin position="145"/>
        <end position="420"/>
    </location>
</feature>
<dbReference type="SMART" id="SM00220">
    <property type="entry name" value="S_TKc"/>
    <property type="match status" value="1"/>
</dbReference>
<dbReference type="AlphaFoldDB" id="A0A9Y3RN35"/>
<keyword evidence="7 9" id="KW-0067">ATP-binding</keyword>
<evidence type="ECO:0000256" key="9">
    <source>
        <dbReference type="PROSITE-ProRule" id="PRU10141"/>
    </source>
</evidence>
<evidence type="ECO:0000256" key="4">
    <source>
        <dbReference type="ARBA" id="ARBA00022679"/>
    </source>
</evidence>
<keyword evidence="12" id="KW-0732">Signal</keyword>
<dbReference type="SUPFAM" id="SSF56112">
    <property type="entry name" value="Protein kinase-like (PK-like)"/>
    <property type="match status" value="1"/>
</dbReference>
<dbReference type="InterPro" id="IPR000719">
    <property type="entry name" value="Prot_kinase_dom"/>
</dbReference>
<dbReference type="Gene3D" id="1.10.510.10">
    <property type="entry name" value="Transferase(Phosphotransferase) domain 1"/>
    <property type="match status" value="1"/>
</dbReference>
<keyword evidence="3" id="KW-0597">Phosphoprotein</keyword>
<dbReference type="InterPro" id="IPR008271">
    <property type="entry name" value="Ser/Thr_kinase_AS"/>
</dbReference>
<feature type="compositionally biased region" description="Basic and acidic residues" evidence="11">
    <location>
        <begin position="318"/>
        <end position="328"/>
    </location>
</feature>
<feature type="signal peptide" evidence="12">
    <location>
        <begin position="1"/>
        <end position="18"/>
    </location>
</feature>
<proteinExistence type="inferred from homology"/>
<evidence type="ECO:0000256" key="10">
    <source>
        <dbReference type="RuleBase" id="RU000304"/>
    </source>
</evidence>
<evidence type="ECO:0000256" key="2">
    <source>
        <dbReference type="ARBA" id="ARBA00022527"/>
    </source>
</evidence>
<comment type="similarity">
    <text evidence="8">Belongs to the protein kinase superfamily. Ser/Thr protein kinase family. GCN2 subfamily.</text>
</comment>
<name>A0A9Y3RN35_9CICH</name>
<keyword evidence="4" id="KW-0808">Transferase</keyword>
<evidence type="ECO:0000256" key="11">
    <source>
        <dbReference type="SAM" id="MobiDB-lite"/>
    </source>
</evidence>
<dbReference type="PANTHER" id="PTHR11042">
    <property type="entry name" value="EUKARYOTIC TRANSLATION INITIATION FACTOR 2-ALPHA KINASE EIF2-ALPHA KINASE -RELATED"/>
    <property type="match status" value="1"/>
</dbReference>
<keyword evidence="6" id="KW-0418">Kinase</keyword>
<feature type="compositionally biased region" description="Polar residues" evidence="11">
    <location>
        <begin position="104"/>
        <end position="113"/>
    </location>
</feature>
<dbReference type="Gene3D" id="3.30.200.20">
    <property type="entry name" value="Phosphorylase Kinase, domain 1"/>
    <property type="match status" value="1"/>
</dbReference>
<dbReference type="GO" id="GO:0005737">
    <property type="term" value="C:cytoplasm"/>
    <property type="evidence" value="ECO:0007669"/>
    <property type="project" value="TreeGrafter"/>
</dbReference>
<keyword evidence="2 10" id="KW-0723">Serine/threonine-protein kinase</keyword>
<reference evidence="15" key="1">
    <citation type="submission" date="2025-08" db="UniProtKB">
        <authorList>
            <consortium name="RefSeq"/>
        </authorList>
    </citation>
    <scope>IDENTIFICATION</scope>
</reference>
<evidence type="ECO:0000256" key="1">
    <source>
        <dbReference type="ARBA" id="ARBA00012513"/>
    </source>
</evidence>
<feature type="binding site" evidence="9">
    <location>
        <position position="174"/>
    </location>
    <ligand>
        <name>ATP</name>
        <dbReference type="ChEBI" id="CHEBI:30616"/>
    </ligand>
</feature>
<evidence type="ECO:0000313" key="14">
    <source>
        <dbReference type="Proteomes" id="UP000695023"/>
    </source>
</evidence>
<dbReference type="InterPro" id="IPR017441">
    <property type="entry name" value="Protein_kinase_ATP_BS"/>
</dbReference>
<gene>
    <name evidence="15" type="primary">LOC102197412</name>
</gene>
<organism evidence="14 15">
    <name type="scientific">Pundamilia nyererei</name>
    <dbReference type="NCBI Taxonomy" id="303518"/>
    <lineage>
        <taxon>Eukaryota</taxon>
        <taxon>Metazoa</taxon>
        <taxon>Chordata</taxon>
        <taxon>Craniata</taxon>
        <taxon>Vertebrata</taxon>
        <taxon>Euteleostomi</taxon>
        <taxon>Actinopterygii</taxon>
        <taxon>Neopterygii</taxon>
        <taxon>Teleostei</taxon>
        <taxon>Neoteleostei</taxon>
        <taxon>Acanthomorphata</taxon>
        <taxon>Ovalentaria</taxon>
        <taxon>Cichlomorphae</taxon>
        <taxon>Cichliformes</taxon>
        <taxon>Cichlidae</taxon>
        <taxon>African cichlids</taxon>
        <taxon>Pseudocrenilabrinae</taxon>
        <taxon>Haplochromini</taxon>
        <taxon>Pundamilia</taxon>
    </lineage>
</organism>
<feature type="compositionally biased region" description="Low complexity" evidence="11">
    <location>
        <begin position="126"/>
        <end position="135"/>
    </location>
</feature>
<evidence type="ECO:0000256" key="8">
    <source>
        <dbReference type="ARBA" id="ARBA00037982"/>
    </source>
</evidence>
<evidence type="ECO:0000256" key="6">
    <source>
        <dbReference type="ARBA" id="ARBA00022777"/>
    </source>
</evidence>
<feature type="compositionally biased region" description="Basic and acidic residues" evidence="11">
    <location>
        <begin position="114"/>
        <end position="125"/>
    </location>
</feature>
<protein>
    <recommendedName>
        <fullName evidence="1">non-specific serine/threonine protein kinase</fullName>
        <ecNumber evidence="1">2.7.11.1</ecNumber>
    </recommendedName>
</protein>
<keyword evidence="5 9" id="KW-0547">Nucleotide-binding</keyword>
<dbReference type="RefSeq" id="XP_005742508.1">
    <property type="nucleotide sequence ID" value="XM_005742451.1"/>
</dbReference>
<evidence type="ECO:0000256" key="12">
    <source>
        <dbReference type="SAM" id="SignalP"/>
    </source>
</evidence>
<dbReference type="PROSITE" id="PS00108">
    <property type="entry name" value="PROTEIN_KINASE_ST"/>
    <property type="match status" value="1"/>
</dbReference>
<dbReference type="GO" id="GO:0005524">
    <property type="term" value="F:ATP binding"/>
    <property type="evidence" value="ECO:0007669"/>
    <property type="project" value="UniProtKB-UniRule"/>
</dbReference>
<evidence type="ECO:0000256" key="5">
    <source>
        <dbReference type="ARBA" id="ARBA00022741"/>
    </source>
</evidence>
<feature type="region of interest" description="Disordered" evidence="11">
    <location>
        <begin position="54"/>
        <end position="88"/>
    </location>
</feature>
<dbReference type="InterPro" id="IPR011009">
    <property type="entry name" value="Kinase-like_dom_sf"/>
</dbReference>
<feature type="region of interest" description="Disordered" evidence="11">
    <location>
        <begin position="314"/>
        <end position="336"/>
    </location>
</feature>
<dbReference type="FunFam" id="1.10.510.10:FF:000251">
    <property type="entry name" value="eukaryotic translation initiation factor 2-alpha kinase 3"/>
    <property type="match status" value="1"/>
</dbReference>
<feature type="compositionally biased region" description="Polar residues" evidence="11">
    <location>
        <begin position="58"/>
        <end position="67"/>
    </location>
</feature>
<evidence type="ECO:0000256" key="7">
    <source>
        <dbReference type="ARBA" id="ARBA00022840"/>
    </source>
</evidence>
<dbReference type="GO" id="GO:0005634">
    <property type="term" value="C:nucleus"/>
    <property type="evidence" value="ECO:0007669"/>
    <property type="project" value="TreeGrafter"/>
</dbReference>
<dbReference type="EC" id="2.7.11.1" evidence="1"/>
<feature type="chain" id="PRO_5041364250" description="non-specific serine/threonine protein kinase" evidence="12">
    <location>
        <begin position="19"/>
        <end position="436"/>
    </location>
</feature>
<accession>A0A9Y3RN35</accession>
<feature type="region of interest" description="Disordered" evidence="11">
    <location>
        <begin position="102"/>
        <end position="135"/>
    </location>
</feature>
<keyword evidence="14" id="KW-1185">Reference proteome</keyword>